<feature type="chain" id="PRO_5039886519" description="MD-2-related lipid-recognition domain-containing protein" evidence="1">
    <location>
        <begin position="20"/>
        <end position="138"/>
    </location>
</feature>
<evidence type="ECO:0000259" key="2">
    <source>
        <dbReference type="SMART" id="SM00737"/>
    </source>
</evidence>
<keyword evidence="1" id="KW-0732">Signal</keyword>
<keyword evidence="4" id="KW-1185">Reference proteome</keyword>
<evidence type="ECO:0000256" key="1">
    <source>
        <dbReference type="SAM" id="SignalP"/>
    </source>
</evidence>
<dbReference type="InterPro" id="IPR003172">
    <property type="entry name" value="ML_dom"/>
</dbReference>
<dbReference type="Pfam" id="PF02221">
    <property type="entry name" value="E1_DerP2_DerF2"/>
    <property type="match status" value="1"/>
</dbReference>
<dbReference type="OrthoDB" id="6489092at2759"/>
<proteinExistence type="predicted"/>
<evidence type="ECO:0000313" key="4">
    <source>
        <dbReference type="Proteomes" id="UP001107558"/>
    </source>
</evidence>
<protein>
    <recommendedName>
        <fullName evidence="2">MD-2-related lipid-recognition domain-containing protein</fullName>
    </recommendedName>
</protein>
<accession>A0A9J6CGT7</accession>
<dbReference type="EMBL" id="JADBJN010000001">
    <property type="protein sequence ID" value="KAG5681260.1"/>
    <property type="molecule type" value="Genomic_DNA"/>
</dbReference>
<dbReference type="AlphaFoldDB" id="A0A9J6CGT7"/>
<reference evidence="3" key="1">
    <citation type="submission" date="2021-03" db="EMBL/GenBank/DDBJ databases">
        <title>Chromosome level genome of the anhydrobiotic midge Polypedilum vanderplanki.</title>
        <authorList>
            <person name="Yoshida Y."/>
            <person name="Kikawada T."/>
            <person name="Gusev O."/>
        </authorList>
    </citation>
    <scope>NUCLEOTIDE SEQUENCE</scope>
    <source>
        <strain evidence="3">NIAS01</strain>
        <tissue evidence="3">Whole body or cell culture</tissue>
    </source>
</reference>
<dbReference type="Gene3D" id="2.60.40.770">
    <property type="match status" value="1"/>
</dbReference>
<sequence>MKSLIILLVLATIIVPTTQTYVKSCENGVSKPIKVQISDCQRLPCRIKKNQIVSVNISFNTTQSTKTLQSKVFFKKFSGKFDFSLNFDRPLKAYEQVDYELKMLFQGFYPLNYLKLYVTFIGDNNKLFTCFAVDILVI</sequence>
<dbReference type="Proteomes" id="UP001107558">
    <property type="component" value="Chromosome 1"/>
</dbReference>
<feature type="signal peptide" evidence="1">
    <location>
        <begin position="1"/>
        <end position="19"/>
    </location>
</feature>
<gene>
    <name evidence="3" type="ORF">PVAND_010711</name>
</gene>
<dbReference type="SUPFAM" id="SSF81296">
    <property type="entry name" value="E set domains"/>
    <property type="match status" value="1"/>
</dbReference>
<comment type="caution">
    <text evidence="3">The sequence shown here is derived from an EMBL/GenBank/DDBJ whole genome shotgun (WGS) entry which is preliminary data.</text>
</comment>
<organism evidence="3 4">
    <name type="scientific">Polypedilum vanderplanki</name>
    <name type="common">Sleeping chironomid midge</name>
    <dbReference type="NCBI Taxonomy" id="319348"/>
    <lineage>
        <taxon>Eukaryota</taxon>
        <taxon>Metazoa</taxon>
        <taxon>Ecdysozoa</taxon>
        <taxon>Arthropoda</taxon>
        <taxon>Hexapoda</taxon>
        <taxon>Insecta</taxon>
        <taxon>Pterygota</taxon>
        <taxon>Neoptera</taxon>
        <taxon>Endopterygota</taxon>
        <taxon>Diptera</taxon>
        <taxon>Nematocera</taxon>
        <taxon>Chironomoidea</taxon>
        <taxon>Chironomidae</taxon>
        <taxon>Chironominae</taxon>
        <taxon>Polypedilum</taxon>
        <taxon>Polypedilum</taxon>
    </lineage>
</organism>
<evidence type="ECO:0000313" key="3">
    <source>
        <dbReference type="EMBL" id="KAG5681260.1"/>
    </source>
</evidence>
<dbReference type="SMART" id="SM00737">
    <property type="entry name" value="ML"/>
    <property type="match status" value="1"/>
</dbReference>
<dbReference type="InterPro" id="IPR014756">
    <property type="entry name" value="Ig_E-set"/>
</dbReference>
<name>A0A9J6CGT7_POLVA</name>
<feature type="domain" description="MD-2-related lipid-recognition" evidence="2">
    <location>
        <begin position="22"/>
        <end position="135"/>
    </location>
</feature>